<gene>
    <name evidence="1" type="ORF">DVH24_038479</name>
</gene>
<sequence>MCNRKEANFGFQDFAVWFQFIPNKKGSTNSVTEIIFVLFNFCKFDKSYLFIQLGYQEMFNSLFTKDMILAAV</sequence>
<organism evidence="1 2">
    <name type="scientific">Malus domestica</name>
    <name type="common">Apple</name>
    <name type="synonym">Pyrus malus</name>
    <dbReference type="NCBI Taxonomy" id="3750"/>
    <lineage>
        <taxon>Eukaryota</taxon>
        <taxon>Viridiplantae</taxon>
        <taxon>Streptophyta</taxon>
        <taxon>Embryophyta</taxon>
        <taxon>Tracheophyta</taxon>
        <taxon>Spermatophyta</taxon>
        <taxon>Magnoliopsida</taxon>
        <taxon>eudicotyledons</taxon>
        <taxon>Gunneridae</taxon>
        <taxon>Pentapetalae</taxon>
        <taxon>rosids</taxon>
        <taxon>fabids</taxon>
        <taxon>Rosales</taxon>
        <taxon>Rosaceae</taxon>
        <taxon>Amygdaloideae</taxon>
        <taxon>Maleae</taxon>
        <taxon>Malus</taxon>
    </lineage>
</organism>
<evidence type="ECO:0000313" key="2">
    <source>
        <dbReference type="Proteomes" id="UP000290289"/>
    </source>
</evidence>
<dbReference type="Proteomes" id="UP000290289">
    <property type="component" value="Chromosome 3"/>
</dbReference>
<dbReference type="AlphaFoldDB" id="A0A498KEM8"/>
<comment type="caution">
    <text evidence="1">The sequence shown here is derived from an EMBL/GenBank/DDBJ whole genome shotgun (WGS) entry which is preliminary data.</text>
</comment>
<evidence type="ECO:0000313" key="1">
    <source>
        <dbReference type="EMBL" id="RXI04205.1"/>
    </source>
</evidence>
<name>A0A498KEM8_MALDO</name>
<dbReference type="EMBL" id="RDQH01000329">
    <property type="protein sequence ID" value="RXI04205.1"/>
    <property type="molecule type" value="Genomic_DNA"/>
</dbReference>
<proteinExistence type="predicted"/>
<accession>A0A498KEM8</accession>
<reference evidence="1 2" key="1">
    <citation type="submission" date="2018-10" db="EMBL/GenBank/DDBJ databases">
        <title>A high-quality apple genome assembly.</title>
        <authorList>
            <person name="Hu J."/>
        </authorList>
    </citation>
    <scope>NUCLEOTIDE SEQUENCE [LARGE SCALE GENOMIC DNA]</scope>
    <source>
        <strain evidence="2">cv. HFTH1</strain>
        <tissue evidence="1">Young leaf</tissue>
    </source>
</reference>
<protein>
    <submittedName>
        <fullName evidence="1">Uncharacterized protein</fullName>
    </submittedName>
</protein>
<keyword evidence="2" id="KW-1185">Reference proteome</keyword>